<evidence type="ECO:0000313" key="2">
    <source>
        <dbReference type="Proteomes" id="UP000298277"/>
    </source>
</evidence>
<reference evidence="1" key="1">
    <citation type="journal article" date="2019" name="PLoS Negl. Trop. Dis.">
        <title>Revisiting the worldwide diversity of Leptospira species in the environment.</title>
        <authorList>
            <person name="Vincent A.T."/>
            <person name="Schiettekatte O."/>
            <person name="Bourhy P."/>
            <person name="Veyrier F.J."/>
            <person name="Picardeau M."/>
        </authorList>
    </citation>
    <scope>NUCLEOTIDE SEQUENCE [LARGE SCALE GENOMIC DNA]</scope>
    <source>
        <strain evidence="1">201800299</strain>
    </source>
</reference>
<comment type="caution">
    <text evidence="1">The sequence shown here is derived from an EMBL/GenBank/DDBJ whole genome shotgun (WGS) entry which is preliminary data.</text>
</comment>
<organism evidence="1 2">
    <name type="scientific">Leptospira gomenensis</name>
    <dbReference type="NCBI Taxonomy" id="2484974"/>
    <lineage>
        <taxon>Bacteria</taxon>
        <taxon>Pseudomonadati</taxon>
        <taxon>Spirochaetota</taxon>
        <taxon>Spirochaetia</taxon>
        <taxon>Leptospirales</taxon>
        <taxon>Leptospiraceae</taxon>
        <taxon>Leptospira</taxon>
    </lineage>
</organism>
<proteinExistence type="predicted"/>
<dbReference type="Pfam" id="PF14106">
    <property type="entry name" value="DUF4279"/>
    <property type="match status" value="1"/>
</dbReference>
<gene>
    <name evidence="1" type="ORF">EHQ17_01500</name>
</gene>
<accession>A0A5F1YFN7</accession>
<dbReference type="InterPro" id="IPR025459">
    <property type="entry name" value="DUF4279"/>
</dbReference>
<dbReference type="OrthoDB" id="327329at2"/>
<name>A0A5F1YFN7_9LEPT</name>
<dbReference type="Proteomes" id="UP000298277">
    <property type="component" value="Unassembled WGS sequence"/>
</dbReference>
<dbReference type="RefSeq" id="WP_135591887.1">
    <property type="nucleotide sequence ID" value="NZ_RQEZ01000003.1"/>
</dbReference>
<dbReference type="AlphaFoldDB" id="A0A5F1YFN7"/>
<dbReference type="EMBL" id="RQFA01000010">
    <property type="protein sequence ID" value="TGK38350.1"/>
    <property type="molecule type" value="Genomic_DNA"/>
</dbReference>
<protein>
    <submittedName>
        <fullName evidence="1">DUF4279 domain-containing protein</fullName>
    </submittedName>
</protein>
<sequence length="144" mass="16589">MNVQPTTYPLTWAILSVNEDGLDTESVTRTLDLKPDFSTPRVATDREGKALGFGHWQLHSTLDAHAPLEEHILQILEKVLPSRHKVKEFASRHSLCMYVSVEFSDLSRKETEISPRLLLLLGNLGIKLVFQPWQREEKRRRSED</sequence>
<evidence type="ECO:0000313" key="1">
    <source>
        <dbReference type="EMBL" id="TGK38350.1"/>
    </source>
</evidence>
<keyword evidence="2" id="KW-1185">Reference proteome</keyword>